<protein>
    <recommendedName>
        <fullName evidence="5">phosphoethanolamine N-methyltransferase</fullName>
        <ecNumber evidence="5">2.1.1.103</ecNumber>
    </recommendedName>
</protein>
<comment type="pathway">
    <text evidence="2">Lipid metabolism.</text>
</comment>
<evidence type="ECO:0000313" key="9">
    <source>
        <dbReference type="Proteomes" id="UP001345963"/>
    </source>
</evidence>
<gene>
    <name evidence="8" type="ORF">ATANTOWER_002845</name>
</gene>
<dbReference type="InterPro" id="IPR029063">
    <property type="entry name" value="SAM-dependent_MTases_sf"/>
</dbReference>
<keyword evidence="4" id="KW-0808">Transferase</keyword>
<dbReference type="Gene3D" id="3.40.50.150">
    <property type="entry name" value="Vaccinia Virus protein VP39"/>
    <property type="match status" value="1"/>
</dbReference>
<comment type="pathway">
    <text evidence="1">Phospholipid metabolism; phosphatidylcholine biosynthesis.</text>
</comment>
<dbReference type="PANTHER" id="PTHR44307">
    <property type="entry name" value="PHOSPHOETHANOLAMINE METHYLTRANSFERASE"/>
    <property type="match status" value="1"/>
</dbReference>
<name>A0ABU7CGL5_9TELE</name>
<accession>A0ABU7CGL5</accession>
<keyword evidence="3" id="KW-0489">Methyltransferase</keyword>
<comment type="catalytic activity">
    <reaction evidence="6">
        <text>N,N-dimethylethanolamine phosphate + S-adenosyl-L-methionine = phosphocholine + S-adenosyl-L-homocysteine + H(+)</text>
        <dbReference type="Rhea" id="RHEA:25325"/>
        <dbReference type="ChEBI" id="CHEBI:15378"/>
        <dbReference type="ChEBI" id="CHEBI:57856"/>
        <dbReference type="ChEBI" id="CHEBI:58641"/>
        <dbReference type="ChEBI" id="CHEBI:59789"/>
        <dbReference type="ChEBI" id="CHEBI:295975"/>
        <dbReference type="EC" id="2.1.1.103"/>
    </reaction>
    <physiologicalReaction direction="left-to-right" evidence="6">
        <dbReference type="Rhea" id="RHEA:25326"/>
    </physiologicalReaction>
</comment>
<evidence type="ECO:0000256" key="7">
    <source>
        <dbReference type="ARBA" id="ARBA00047841"/>
    </source>
</evidence>
<evidence type="ECO:0000256" key="1">
    <source>
        <dbReference type="ARBA" id="ARBA00004969"/>
    </source>
</evidence>
<dbReference type="Proteomes" id="UP001345963">
    <property type="component" value="Unassembled WGS sequence"/>
</dbReference>
<proteinExistence type="predicted"/>
<evidence type="ECO:0000256" key="6">
    <source>
        <dbReference type="ARBA" id="ARBA00047619"/>
    </source>
</evidence>
<evidence type="ECO:0000256" key="3">
    <source>
        <dbReference type="ARBA" id="ARBA00022603"/>
    </source>
</evidence>
<dbReference type="PANTHER" id="PTHR44307:SF2">
    <property type="entry name" value="PHOSPHOETHANOLAMINE METHYLTRANSFERASE ISOFORM X1"/>
    <property type="match status" value="1"/>
</dbReference>
<dbReference type="EMBL" id="JAHUTI010089807">
    <property type="protein sequence ID" value="MED6261256.1"/>
    <property type="molecule type" value="Genomic_DNA"/>
</dbReference>
<evidence type="ECO:0000256" key="5">
    <source>
        <dbReference type="ARBA" id="ARBA00035674"/>
    </source>
</evidence>
<keyword evidence="9" id="KW-1185">Reference proteome</keyword>
<comment type="catalytic activity">
    <reaction evidence="7">
        <text>N-methylethanolamine phosphate + S-adenosyl-L-methionine = N,N-dimethylethanolamine phosphate + S-adenosyl-L-homocysteine + H(+)</text>
        <dbReference type="Rhea" id="RHEA:25321"/>
        <dbReference type="ChEBI" id="CHEBI:15378"/>
        <dbReference type="ChEBI" id="CHEBI:57781"/>
        <dbReference type="ChEBI" id="CHEBI:57856"/>
        <dbReference type="ChEBI" id="CHEBI:58641"/>
        <dbReference type="ChEBI" id="CHEBI:59789"/>
        <dbReference type="EC" id="2.1.1.103"/>
    </reaction>
    <physiologicalReaction direction="left-to-right" evidence="7">
        <dbReference type="Rhea" id="RHEA:25322"/>
    </physiologicalReaction>
</comment>
<sequence length="77" mass="9212">MQFIQEAGFCNVRVEDRTAQFIQVIQTELQRAEAIKEEFIQEFSEEDFFAIVNGWREKLERSRSGDQRWGLFHATRN</sequence>
<comment type="caution">
    <text evidence="8">The sequence shown here is derived from an EMBL/GenBank/DDBJ whole genome shotgun (WGS) entry which is preliminary data.</text>
</comment>
<evidence type="ECO:0000256" key="2">
    <source>
        <dbReference type="ARBA" id="ARBA00005189"/>
    </source>
</evidence>
<evidence type="ECO:0000256" key="4">
    <source>
        <dbReference type="ARBA" id="ARBA00022679"/>
    </source>
</evidence>
<organism evidence="8 9">
    <name type="scientific">Ataeniobius toweri</name>
    <dbReference type="NCBI Taxonomy" id="208326"/>
    <lineage>
        <taxon>Eukaryota</taxon>
        <taxon>Metazoa</taxon>
        <taxon>Chordata</taxon>
        <taxon>Craniata</taxon>
        <taxon>Vertebrata</taxon>
        <taxon>Euteleostomi</taxon>
        <taxon>Actinopterygii</taxon>
        <taxon>Neopterygii</taxon>
        <taxon>Teleostei</taxon>
        <taxon>Neoteleostei</taxon>
        <taxon>Acanthomorphata</taxon>
        <taxon>Ovalentaria</taxon>
        <taxon>Atherinomorphae</taxon>
        <taxon>Cyprinodontiformes</taxon>
        <taxon>Goodeidae</taxon>
        <taxon>Ataeniobius</taxon>
    </lineage>
</organism>
<reference evidence="8 9" key="1">
    <citation type="submission" date="2021-07" db="EMBL/GenBank/DDBJ databases">
        <authorList>
            <person name="Palmer J.M."/>
        </authorList>
    </citation>
    <scope>NUCLEOTIDE SEQUENCE [LARGE SCALE GENOMIC DNA]</scope>
    <source>
        <strain evidence="8 9">AT_MEX2019</strain>
        <tissue evidence="8">Muscle</tissue>
    </source>
</reference>
<evidence type="ECO:0000313" key="8">
    <source>
        <dbReference type="EMBL" id="MED6261256.1"/>
    </source>
</evidence>
<dbReference type="EC" id="2.1.1.103" evidence="5"/>